<proteinExistence type="predicted"/>
<comment type="caution">
    <text evidence="2">The sequence shown here is derived from an EMBL/GenBank/DDBJ whole genome shotgun (WGS) entry which is preliminary data.</text>
</comment>
<reference evidence="3" key="1">
    <citation type="journal article" date="2019" name="Int. J. Syst. Evol. Microbiol.">
        <title>The Global Catalogue of Microorganisms (GCM) 10K type strain sequencing project: providing services to taxonomists for standard genome sequencing and annotation.</title>
        <authorList>
            <consortium name="The Broad Institute Genomics Platform"/>
            <consortium name="The Broad Institute Genome Sequencing Center for Infectious Disease"/>
            <person name="Wu L."/>
            <person name="Ma J."/>
        </authorList>
    </citation>
    <scope>NUCLEOTIDE SEQUENCE [LARGE SCALE GENOMIC DNA]</scope>
    <source>
        <strain evidence="3">KCTC 33676</strain>
    </source>
</reference>
<dbReference type="SUPFAM" id="SSF53448">
    <property type="entry name" value="Nucleotide-diphospho-sugar transferases"/>
    <property type="match status" value="1"/>
</dbReference>
<dbReference type="InterPro" id="IPR001173">
    <property type="entry name" value="Glyco_trans_2-like"/>
</dbReference>
<feature type="domain" description="Glycosyltransferase 2-like" evidence="1">
    <location>
        <begin position="28"/>
        <end position="191"/>
    </location>
</feature>
<evidence type="ECO:0000313" key="2">
    <source>
        <dbReference type="EMBL" id="MFD2671568.1"/>
    </source>
</evidence>
<protein>
    <submittedName>
        <fullName evidence="2">Glycosyltransferase family 2 protein</fullName>
    </submittedName>
</protein>
<dbReference type="InterPro" id="IPR050256">
    <property type="entry name" value="Glycosyltransferase_2"/>
</dbReference>
<dbReference type="InterPro" id="IPR029044">
    <property type="entry name" value="Nucleotide-diphossugar_trans"/>
</dbReference>
<dbReference type="Pfam" id="PF00535">
    <property type="entry name" value="Glycos_transf_2"/>
    <property type="match status" value="1"/>
</dbReference>
<dbReference type="PANTHER" id="PTHR48090:SF7">
    <property type="entry name" value="RFBJ PROTEIN"/>
    <property type="match status" value="1"/>
</dbReference>
<evidence type="ECO:0000259" key="1">
    <source>
        <dbReference type="Pfam" id="PF00535"/>
    </source>
</evidence>
<sequence length="276" mass="30628">MNKPSSMNLNQIDPATDVHSAVSGACMVVIPAFNEAGSIAKVISKVPRELPGFARVSILVVNDGSRDDTVKVAFAAGADYVYSSPRNQGLGAAVLFGLKQAYQLGAEAAVMIDADNEYPAEQIPELVQPIVNGQADYVLGSRFLKTVQGMKAYRRIGNRVFTWLQAKLLRLELTDGQTGMRAFKREVLRDLDIIHAYNYAQVMTLNIVRQNYLLQEIAIDYQVRTEGASFINWTYIHKVIPAIIRELTTAPSGRVSRVQTRYDRLPHKIGYPANQK</sequence>
<name>A0ABW5R9A6_9BACL</name>
<organism evidence="2 3">
    <name type="scientific">Marinicrinis sediminis</name>
    <dbReference type="NCBI Taxonomy" id="1652465"/>
    <lineage>
        <taxon>Bacteria</taxon>
        <taxon>Bacillati</taxon>
        <taxon>Bacillota</taxon>
        <taxon>Bacilli</taxon>
        <taxon>Bacillales</taxon>
        <taxon>Paenibacillaceae</taxon>
    </lineage>
</organism>
<dbReference type="CDD" id="cd04179">
    <property type="entry name" value="DPM_DPG-synthase_like"/>
    <property type="match status" value="1"/>
</dbReference>
<gene>
    <name evidence="2" type="ORF">ACFSUC_08115</name>
</gene>
<dbReference type="EMBL" id="JBHUMM010000012">
    <property type="protein sequence ID" value="MFD2671568.1"/>
    <property type="molecule type" value="Genomic_DNA"/>
</dbReference>
<keyword evidence="3" id="KW-1185">Reference proteome</keyword>
<accession>A0ABW5R9A6</accession>
<dbReference type="PANTHER" id="PTHR48090">
    <property type="entry name" value="UNDECAPRENYL-PHOSPHATE 4-DEOXY-4-FORMAMIDO-L-ARABINOSE TRANSFERASE-RELATED"/>
    <property type="match status" value="1"/>
</dbReference>
<dbReference type="RefSeq" id="WP_379929039.1">
    <property type="nucleotide sequence ID" value="NZ_JBHUMM010000012.1"/>
</dbReference>
<dbReference type="Gene3D" id="3.90.550.10">
    <property type="entry name" value="Spore Coat Polysaccharide Biosynthesis Protein SpsA, Chain A"/>
    <property type="match status" value="1"/>
</dbReference>
<evidence type="ECO:0000313" key="3">
    <source>
        <dbReference type="Proteomes" id="UP001597497"/>
    </source>
</evidence>
<dbReference type="Proteomes" id="UP001597497">
    <property type="component" value="Unassembled WGS sequence"/>
</dbReference>